<proteinExistence type="predicted"/>
<protein>
    <recommendedName>
        <fullName evidence="4">Hydrophobin</fullName>
    </recommendedName>
</protein>
<comment type="caution">
    <text evidence="2">The sequence shown here is derived from an EMBL/GenBank/DDBJ whole genome shotgun (WGS) entry which is preliminary data.</text>
</comment>
<keyword evidence="1" id="KW-0732">Signal</keyword>
<evidence type="ECO:0008006" key="4">
    <source>
        <dbReference type="Google" id="ProtNLM"/>
    </source>
</evidence>
<evidence type="ECO:0000256" key="1">
    <source>
        <dbReference type="SAM" id="SignalP"/>
    </source>
</evidence>
<accession>A0AAN7U6J0</accession>
<feature type="signal peptide" evidence="1">
    <location>
        <begin position="1"/>
        <end position="17"/>
    </location>
</feature>
<feature type="chain" id="PRO_5043049877" description="Hydrophobin" evidence="1">
    <location>
        <begin position="18"/>
        <end position="69"/>
    </location>
</feature>
<evidence type="ECO:0000313" key="3">
    <source>
        <dbReference type="Proteomes" id="UP001305414"/>
    </source>
</evidence>
<reference evidence="2 3" key="1">
    <citation type="submission" date="2023-10" db="EMBL/GenBank/DDBJ databases">
        <title>Draft genome sequence of Xylaria bambusicola isolate GMP-LS, the root and basal stem rot pathogen of sugarcane in Indonesia.</title>
        <authorList>
            <person name="Selvaraj P."/>
            <person name="Muralishankar V."/>
            <person name="Muruganantham S."/>
            <person name="Sp S."/>
            <person name="Haryani S."/>
            <person name="Lau K.J.X."/>
            <person name="Naqvi N.I."/>
        </authorList>
    </citation>
    <scope>NUCLEOTIDE SEQUENCE [LARGE SCALE GENOMIC DNA]</scope>
    <source>
        <strain evidence="2">GMP-LS</strain>
    </source>
</reference>
<keyword evidence="3" id="KW-1185">Reference proteome</keyword>
<dbReference type="Proteomes" id="UP001305414">
    <property type="component" value="Unassembled WGS sequence"/>
</dbReference>
<gene>
    <name evidence="2" type="ORF">RRF57_002580</name>
</gene>
<dbReference type="EMBL" id="JAWHQM010000004">
    <property type="protein sequence ID" value="KAK5626865.1"/>
    <property type="molecule type" value="Genomic_DNA"/>
</dbReference>
<dbReference type="AlphaFoldDB" id="A0AAN7U6J0"/>
<evidence type="ECO:0000313" key="2">
    <source>
        <dbReference type="EMBL" id="KAK5626865.1"/>
    </source>
</evidence>
<organism evidence="2 3">
    <name type="scientific">Xylaria bambusicola</name>
    <dbReference type="NCBI Taxonomy" id="326684"/>
    <lineage>
        <taxon>Eukaryota</taxon>
        <taxon>Fungi</taxon>
        <taxon>Dikarya</taxon>
        <taxon>Ascomycota</taxon>
        <taxon>Pezizomycotina</taxon>
        <taxon>Sordariomycetes</taxon>
        <taxon>Xylariomycetidae</taxon>
        <taxon>Xylariales</taxon>
        <taxon>Xylariaceae</taxon>
        <taxon>Xylaria</taxon>
    </lineage>
</organism>
<sequence>MQYSLIAILGFAAAAFATPTNNPPEVLCPSGLYSTPQCCAPMSSALLTWTATLVSSPYPLVLRSPWRVI</sequence>
<name>A0AAN7U6J0_9PEZI</name>